<protein>
    <submittedName>
        <fullName evidence="2">Spore wall protein 2-like protein</fullName>
    </submittedName>
</protein>
<sequence>MLGLSEARAGRSSRCFPAHEVSTAGGPPSTRQHHLPSVPASSGASTRPGSSPPVIGKNTMGAENDGGGDTVFHPAEHFTGKLVISFLSSSFCGKFESQPRRPPKPQDVSAPQQNNNQNSHQDYNQDVSSHLPYMQSSWLTHTQSQTSRPPIRVPCQPQSSCHVPPSYLPPPSGFPYRHQSQLHHLASTPNRHHPWPRQDSPGWAPPQPDSPWSWIAGAAGIPSVGSEALWGRLYMEEPPHERGAQAETSRAPSSRRERDGGSRSRNLSQELDIKPVRLSGDHAESSESGRDSSQASREKRKKREKRGKTQRTSSDRERTSSAVVIAGVAAARSSESDASSEKHITSVGGRTRRRSGGFGVGSPRMEKAGNERTRSEGDDSGSHKEESHSTGEESGSQTEESRSENAENPSPGDKSDSCREEESESVSIKIGNGAAEIEEQENISSTEESSAEEKDEEEDEHKKNLGEGDNDDGEEKENSQRDEEQEENNVEEDDDDDEVSARKTTTEEEEETGAEDELEDEGDDKDGLKNEDGENRKQGSASSQDEEVDEEESERDEDVEGSDEEEDEEGEEEGEQKRDEAGEPEEERDSDSIISPQESRPRKIHIIPEEAAEDEDDDDDDNKKGNEPSSSDDDSNEFSEEDDVENLLAPQEPTKKKEVKDLKVDDNPKVTCDKVEIFRVEPDNSTKTDHQSDSDEFDHFYD</sequence>
<feature type="compositionally biased region" description="Acidic residues" evidence="1">
    <location>
        <begin position="483"/>
        <end position="498"/>
    </location>
</feature>
<feature type="compositionally biased region" description="Acidic residues" evidence="1">
    <location>
        <begin position="507"/>
        <end position="524"/>
    </location>
</feature>
<feature type="region of interest" description="Disordered" evidence="1">
    <location>
        <begin position="139"/>
        <end position="217"/>
    </location>
</feature>
<feature type="compositionally biased region" description="Polar residues" evidence="1">
    <location>
        <begin position="109"/>
        <end position="125"/>
    </location>
</feature>
<reference evidence="2" key="1">
    <citation type="submission" date="2022-08" db="EMBL/GenBank/DDBJ databases">
        <title>Genome sequencing of akame (Lates japonicus).</title>
        <authorList>
            <person name="Hashiguchi Y."/>
            <person name="Takahashi H."/>
        </authorList>
    </citation>
    <scope>NUCLEOTIDE SEQUENCE</scope>
    <source>
        <strain evidence="2">Kochi</strain>
    </source>
</reference>
<feature type="compositionally biased region" description="Basic and acidic residues" evidence="1">
    <location>
        <begin position="653"/>
        <end position="702"/>
    </location>
</feature>
<dbReference type="EMBL" id="BRZM01000373">
    <property type="protein sequence ID" value="GLD70274.1"/>
    <property type="molecule type" value="Genomic_DNA"/>
</dbReference>
<feature type="compositionally biased region" description="Acidic residues" evidence="1">
    <location>
        <begin position="449"/>
        <end position="459"/>
    </location>
</feature>
<feature type="region of interest" description="Disordered" evidence="1">
    <location>
        <begin position="1"/>
        <end position="73"/>
    </location>
</feature>
<feature type="compositionally biased region" description="Acidic residues" evidence="1">
    <location>
        <begin position="630"/>
        <end position="645"/>
    </location>
</feature>
<comment type="caution">
    <text evidence="2">The sequence shown here is derived from an EMBL/GenBank/DDBJ whole genome shotgun (WGS) entry which is preliminary data.</text>
</comment>
<feature type="compositionally biased region" description="Acidic residues" evidence="1">
    <location>
        <begin position="544"/>
        <end position="574"/>
    </location>
</feature>
<feature type="compositionally biased region" description="Basic and acidic residues" evidence="1">
    <location>
        <begin position="525"/>
        <end position="537"/>
    </location>
</feature>
<gene>
    <name evidence="2" type="ORF">AKAME5_002159100</name>
</gene>
<evidence type="ECO:0000256" key="1">
    <source>
        <dbReference type="SAM" id="MobiDB-lite"/>
    </source>
</evidence>
<dbReference type="AlphaFoldDB" id="A0AAD3RH69"/>
<proteinExistence type="predicted"/>
<feature type="compositionally biased region" description="Polar residues" evidence="1">
    <location>
        <begin position="39"/>
        <end position="49"/>
    </location>
</feature>
<evidence type="ECO:0000313" key="3">
    <source>
        <dbReference type="Proteomes" id="UP001279410"/>
    </source>
</evidence>
<evidence type="ECO:0000313" key="2">
    <source>
        <dbReference type="EMBL" id="GLD70274.1"/>
    </source>
</evidence>
<feature type="compositionally biased region" description="Acidic residues" evidence="1">
    <location>
        <begin position="610"/>
        <end position="620"/>
    </location>
</feature>
<feature type="compositionally biased region" description="Basic and acidic residues" evidence="1">
    <location>
        <begin position="271"/>
        <end position="290"/>
    </location>
</feature>
<accession>A0AAD3RH69</accession>
<feature type="region of interest" description="Disordered" evidence="1">
    <location>
        <begin position="94"/>
        <end position="125"/>
    </location>
</feature>
<feature type="region of interest" description="Disordered" evidence="1">
    <location>
        <begin position="239"/>
        <end position="702"/>
    </location>
</feature>
<feature type="compositionally biased region" description="Polar residues" evidence="1">
    <location>
        <begin position="139"/>
        <end position="148"/>
    </location>
</feature>
<name>A0AAD3RH69_LATJO</name>
<keyword evidence="3" id="KW-1185">Reference proteome</keyword>
<dbReference type="Proteomes" id="UP001279410">
    <property type="component" value="Unassembled WGS sequence"/>
</dbReference>
<feature type="compositionally biased region" description="Basic residues" evidence="1">
    <location>
        <begin position="298"/>
        <end position="309"/>
    </location>
</feature>
<feature type="compositionally biased region" description="Low complexity" evidence="1">
    <location>
        <begin position="320"/>
        <end position="337"/>
    </location>
</feature>
<organism evidence="2 3">
    <name type="scientific">Lates japonicus</name>
    <name type="common">Japanese lates</name>
    <dbReference type="NCBI Taxonomy" id="270547"/>
    <lineage>
        <taxon>Eukaryota</taxon>
        <taxon>Metazoa</taxon>
        <taxon>Chordata</taxon>
        <taxon>Craniata</taxon>
        <taxon>Vertebrata</taxon>
        <taxon>Euteleostomi</taxon>
        <taxon>Actinopterygii</taxon>
        <taxon>Neopterygii</taxon>
        <taxon>Teleostei</taxon>
        <taxon>Neoteleostei</taxon>
        <taxon>Acanthomorphata</taxon>
        <taxon>Carangaria</taxon>
        <taxon>Carangaria incertae sedis</taxon>
        <taxon>Centropomidae</taxon>
        <taxon>Lates</taxon>
    </lineage>
</organism>
<feature type="compositionally biased region" description="Basic and acidic residues" evidence="1">
    <location>
        <begin position="364"/>
        <end position="391"/>
    </location>
</feature>